<dbReference type="Pfam" id="PF13966">
    <property type="entry name" value="zf-RVT"/>
    <property type="match status" value="1"/>
</dbReference>
<dbReference type="SUPFAM" id="SSF53098">
    <property type="entry name" value="Ribonuclease H-like"/>
    <property type="match status" value="1"/>
</dbReference>
<dbReference type="InterPro" id="IPR012337">
    <property type="entry name" value="RNaseH-like_sf"/>
</dbReference>
<feature type="domain" description="RNase H type-1" evidence="2">
    <location>
        <begin position="334"/>
        <end position="454"/>
    </location>
</feature>
<organism evidence="4 5">
    <name type="scientific">Camelina sativa</name>
    <name type="common">False flax</name>
    <name type="synonym">Myagrum sativum</name>
    <dbReference type="NCBI Taxonomy" id="90675"/>
    <lineage>
        <taxon>Eukaryota</taxon>
        <taxon>Viridiplantae</taxon>
        <taxon>Streptophyta</taxon>
        <taxon>Embryophyta</taxon>
        <taxon>Tracheophyta</taxon>
        <taxon>Spermatophyta</taxon>
        <taxon>Magnoliopsida</taxon>
        <taxon>eudicotyledons</taxon>
        <taxon>Gunneridae</taxon>
        <taxon>Pentapetalae</taxon>
        <taxon>rosids</taxon>
        <taxon>malvids</taxon>
        <taxon>Brassicales</taxon>
        <taxon>Brassicaceae</taxon>
        <taxon>Camelineae</taxon>
        <taxon>Camelina</taxon>
    </lineage>
</organism>
<dbReference type="InterPro" id="IPR002156">
    <property type="entry name" value="RNaseH_domain"/>
</dbReference>
<evidence type="ECO:0000256" key="1">
    <source>
        <dbReference type="SAM" id="SignalP"/>
    </source>
</evidence>
<dbReference type="PANTHER" id="PTHR34146">
    <property type="entry name" value="POLYNUCLEOTIDYL TRANSFERASE, RIBONUCLEASE H-LIKE SUPERFAMILY PROTEIN-RELATED"/>
    <property type="match status" value="1"/>
</dbReference>
<keyword evidence="1" id="KW-0732">Signal</keyword>
<dbReference type="CDD" id="cd06222">
    <property type="entry name" value="RNase_H_like"/>
    <property type="match status" value="1"/>
</dbReference>
<dbReference type="Gene3D" id="3.30.420.10">
    <property type="entry name" value="Ribonuclease H-like superfamily/Ribonuclease H"/>
    <property type="match status" value="1"/>
</dbReference>
<sequence length="470" mass="53583">MGFAERWISWIMFCVSSVEYRVLLNGQPNGLIVPGRGLRQGTSISIWTDPWVPAQFPRPALSNGPFKDPTLRLPHLIDRRTNSWRKDLLAQHFDPVDIALIEAIPLSSCSKADYLGWHFTKTGKYTVKSGYKTERVDVKGPFRAFGSGLVITPLLARVWKVKCPPKLQHFMWQVLSGCISVSVNLRRWGLGCDVVCTWCEMEEENINHAIFLCPPTRQVWALAHVLVGPQLFPTNSVYANVDHFLDSKNPGSQVQAFPWLMWYIWKARNTCVFENQTERPNETVQVAEGEALSWQEAQVNVEGEEFNSTLTCLAPGYRRDLSLPPVFTRQRCFVDASWKATDVFTGAGWCCISSQGSPPVLGVTNFRRSLSPLHAEVEAFIWAMRCMIGHNFRDVVFLTDCSDLVKMVYFLTDWPAFATYLDDIRIDREEFSLFSLLYVSRNANVRTDSLARQARMSLHHVLFVDNFLTN</sequence>
<evidence type="ECO:0000259" key="2">
    <source>
        <dbReference type="Pfam" id="PF13456"/>
    </source>
</evidence>
<keyword evidence="4" id="KW-1185">Reference proteome</keyword>
<dbReference type="InterPro" id="IPR044730">
    <property type="entry name" value="RNase_H-like_dom_plant"/>
</dbReference>
<accession>A0ABM0UTF7</accession>
<dbReference type="InterPro" id="IPR036397">
    <property type="entry name" value="RNaseH_sf"/>
</dbReference>
<proteinExistence type="predicted"/>
<protein>
    <submittedName>
        <fullName evidence="5">Uncharacterized protein LOC104728834</fullName>
    </submittedName>
</protein>
<gene>
    <name evidence="5" type="primary">LOC104728834</name>
</gene>
<evidence type="ECO:0000259" key="3">
    <source>
        <dbReference type="Pfam" id="PF13966"/>
    </source>
</evidence>
<dbReference type="PANTHER" id="PTHR34146:SF3">
    <property type="entry name" value="POLYNUCLEOTIDYL TRANSFERASE, RIBONUCLEASE H-LIKE SUPERFAMILY PROTEIN"/>
    <property type="match status" value="1"/>
</dbReference>
<dbReference type="InterPro" id="IPR026960">
    <property type="entry name" value="RVT-Znf"/>
</dbReference>
<dbReference type="GeneID" id="104728834"/>
<dbReference type="RefSeq" id="XP_010446065.1">
    <property type="nucleotide sequence ID" value="XM_010447763.1"/>
</dbReference>
<dbReference type="Pfam" id="PF13456">
    <property type="entry name" value="RVT_3"/>
    <property type="match status" value="1"/>
</dbReference>
<feature type="chain" id="PRO_5045511757" evidence="1">
    <location>
        <begin position="21"/>
        <end position="470"/>
    </location>
</feature>
<evidence type="ECO:0000313" key="5">
    <source>
        <dbReference type="RefSeq" id="XP_010446065.1"/>
    </source>
</evidence>
<name>A0ABM0UTF7_CAMSA</name>
<feature type="signal peptide" evidence="1">
    <location>
        <begin position="1"/>
        <end position="20"/>
    </location>
</feature>
<reference evidence="5" key="2">
    <citation type="submission" date="2025-08" db="UniProtKB">
        <authorList>
            <consortium name="RefSeq"/>
        </authorList>
    </citation>
    <scope>IDENTIFICATION</scope>
    <source>
        <tissue evidence="5">Leaf</tissue>
    </source>
</reference>
<evidence type="ECO:0000313" key="4">
    <source>
        <dbReference type="Proteomes" id="UP000694864"/>
    </source>
</evidence>
<reference evidence="4" key="1">
    <citation type="journal article" date="2014" name="Nat. Commun.">
        <title>The emerging biofuel crop Camelina sativa retains a highly undifferentiated hexaploid genome structure.</title>
        <authorList>
            <person name="Kagale S."/>
            <person name="Koh C."/>
            <person name="Nixon J."/>
            <person name="Bollina V."/>
            <person name="Clarke W.E."/>
            <person name="Tuteja R."/>
            <person name="Spillane C."/>
            <person name="Robinson S.J."/>
            <person name="Links M.G."/>
            <person name="Clarke C."/>
            <person name="Higgins E.E."/>
            <person name="Huebert T."/>
            <person name="Sharpe A.G."/>
            <person name="Parkin I.A."/>
        </authorList>
    </citation>
    <scope>NUCLEOTIDE SEQUENCE [LARGE SCALE GENOMIC DNA]</scope>
    <source>
        <strain evidence="4">cv. DH55</strain>
    </source>
</reference>
<dbReference type="Proteomes" id="UP000694864">
    <property type="component" value="Chromosome 11"/>
</dbReference>
<feature type="domain" description="Reverse transcriptase zinc-binding" evidence="3">
    <location>
        <begin position="154"/>
        <end position="220"/>
    </location>
</feature>